<gene>
    <name evidence="1" type="ORF">AABB29_18225</name>
</gene>
<accession>A0ABZ2V2M5</accession>
<name>A0ABZ2V2M5_9RHOB</name>
<reference evidence="2" key="1">
    <citation type="submission" date="2024-04" db="EMBL/GenBank/DDBJ databases">
        <title>Phylogenomic analyses of a clade within the roseobacter group suggest taxonomic reassignments of species of the genera Aestuariivita, Citreicella, Loktanella, Nautella, Pelagibaca, Ruegeria, Thalassobius, Thiobacimonas and Tropicibacter, and the proposal o.</title>
        <authorList>
            <person name="Jeon C.O."/>
        </authorList>
    </citation>
    <scope>NUCLEOTIDE SEQUENCE [LARGE SCALE GENOMIC DNA]</scope>
    <source>
        <strain evidence="2">BS5-3</strain>
    </source>
</reference>
<dbReference type="EMBL" id="CP150951">
    <property type="protein sequence ID" value="WZC48750.1"/>
    <property type="molecule type" value="Genomic_DNA"/>
</dbReference>
<evidence type="ECO:0000313" key="2">
    <source>
        <dbReference type="Proteomes" id="UP001440612"/>
    </source>
</evidence>
<dbReference type="Proteomes" id="UP001440612">
    <property type="component" value="Chromosome"/>
</dbReference>
<keyword evidence="2" id="KW-1185">Reference proteome</keyword>
<organism evidence="1 2">
    <name type="scientific">Yoonia phaeophyticola</name>
    <dbReference type="NCBI Taxonomy" id="3137369"/>
    <lineage>
        <taxon>Bacteria</taxon>
        <taxon>Pseudomonadati</taxon>
        <taxon>Pseudomonadota</taxon>
        <taxon>Alphaproteobacteria</taxon>
        <taxon>Rhodobacterales</taxon>
        <taxon>Paracoccaceae</taxon>
        <taxon>Yoonia</taxon>
    </lineage>
</organism>
<dbReference type="RefSeq" id="WP_341366863.1">
    <property type="nucleotide sequence ID" value="NZ_CP150951.2"/>
</dbReference>
<proteinExistence type="predicted"/>
<protein>
    <submittedName>
        <fullName evidence="1">Uncharacterized protein</fullName>
    </submittedName>
</protein>
<sequence>MLNWLYHRNQRKRIAFWTDVLSDFEASETTAASDYDAIALTYPVVILGLSEKLALPAETIYAPRDISIQRRLLILQFLDKEAERIAAINESDESLMLYCHDLLHVLHRACYHHADQPHIEPEASRAIADRAIDASCRLFERGNRQIALLNTGGLQNQPVH</sequence>
<evidence type="ECO:0000313" key="1">
    <source>
        <dbReference type="EMBL" id="WZC48750.1"/>
    </source>
</evidence>